<proteinExistence type="predicted"/>
<sequence length="20" mass="2254">MILCTSTSMLVCWTSTLLYS</sequence>
<accession>A0A0A8XX14</accession>
<organism evidence="1">
    <name type="scientific">Arundo donax</name>
    <name type="common">Giant reed</name>
    <name type="synonym">Donax arundinaceus</name>
    <dbReference type="NCBI Taxonomy" id="35708"/>
    <lineage>
        <taxon>Eukaryota</taxon>
        <taxon>Viridiplantae</taxon>
        <taxon>Streptophyta</taxon>
        <taxon>Embryophyta</taxon>
        <taxon>Tracheophyta</taxon>
        <taxon>Spermatophyta</taxon>
        <taxon>Magnoliopsida</taxon>
        <taxon>Liliopsida</taxon>
        <taxon>Poales</taxon>
        <taxon>Poaceae</taxon>
        <taxon>PACMAD clade</taxon>
        <taxon>Arundinoideae</taxon>
        <taxon>Arundineae</taxon>
        <taxon>Arundo</taxon>
    </lineage>
</organism>
<name>A0A0A8XX14_ARUDO</name>
<reference evidence="1" key="2">
    <citation type="journal article" date="2015" name="Data Brief">
        <title>Shoot transcriptome of the giant reed, Arundo donax.</title>
        <authorList>
            <person name="Barrero R.A."/>
            <person name="Guerrero F.D."/>
            <person name="Moolhuijzen P."/>
            <person name="Goolsby J.A."/>
            <person name="Tidwell J."/>
            <person name="Bellgard S.E."/>
            <person name="Bellgard M.I."/>
        </authorList>
    </citation>
    <scope>NUCLEOTIDE SEQUENCE</scope>
    <source>
        <tissue evidence="1">Shoot tissue taken approximately 20 cm above the soil surface</tissue>
    </source>
</reference>
<protein>
    <submittedName>
        <fullName evidence="1">Uncharacterized protein</fullName>
    </submittedName>
</protein>
<reference evidence="1" key="1">
    <citation type="submission" date="2014-09" db="EMBL/GenBank/DDBJ databases">
        <authorList>
            <person name="Magalhaes I.L.F."/>
            <person name="Oliveira U."/>
            <person name="Santos F.R."/>
            <person name="Vidigal T.H.D.A."/>
            <person name="Brescovit A.D."/>
            <person name="Santos A.J."/>
        </authorList>
    </citation>
    <scope>NUCLEOTIDE SEQUENCE</scope>
    <source>
        <tissue evidence="1">Shoot tissue taken approximately 20 cm above the soil surface</tissue>
    </source>
</reference>
<evidence type="ECO:0000313" key="1">
    <source>
        <dbReference type="EMBL" id="JAD18416.1"/>
    </source>
</evidence>
<dbReference type="AlphaFoldDB" id="A0A0A8XX14"/>
<dbReference type="EMBL" id="GBRH01279479">
    <property type="protein sequence ID" value="JAD18416.1"/>
    <property type="molecule type" value="Transcribed_RNA"/>
</dbReference>